<keyword evidence="8" id="KW-0732">Signal</keyword>
<gene>
    <name evidence="10" type="ORF">RMAR0315_LOCUS8054</name>
    <name evidence="11" type="ORF">RMAR0315_LOCUS8055</name>
</gene>
<feature type="transmembrane region" description="Helical" evidence="7">
    <location>
        <begin position="239"/>
        <end position="257"/>
    </location>
</feature>
<keyword evidence="5 7" id="KW-0472">Membrane</keyword>
<dbReference type="GO" id="GO:0004222">
    <property type="term" value="F:metalloendopeptidase activity"/>
    <property type="evidence" value="ECO:0007669"/>
    <property type="project" value="InterPro"/>
</dbReference>
<evidence type="ECO:0000313" key="11">
    <source>
        <dbReference type="EMBL" id="CAD8398065.1"/>
    </source>
</evidence>
<feature type="transmembrane region" description="Helical" evidence="7">
    <location>
        <begin position="560"/>
        <end position="579"/>
    </location>
</feature>
<feature type="transmembrane region" description="Helical" evidence="7">
    <location>
        <begin position="209"/>
        <end position="227"/>
    </location>
</feature>
<sequence>MVILIWALLLWIGVFALIKWLEVRSEERISRWLDSRNISLYLGYVSWTTTRYDAALSNISHKYRRWWDIWFSLGVTFGLVGLIFSVILLVGNFGITFAHVWMALTTGNGSSLQGARTTTQMSGLGATDLGAAQPHRHQLLSADLEYHSRELQDLDPPPQDGFTDHYVNIEFADTVQRAEETMKLAGQDIGKSTGFLTPLLPGINLPKSQLGYILFALLVSALFHELGHALAAGTEELRLNGVGGFLALIFPGAYVQIDGIDQLTPWRQLKVYCAGAWHNVAVSISCVIAIAFLPITLFPFYSYHHGAVVTGVPDNSPLQHHISPGDVITAINQKPIHDYVAFHVALQELQNDDHRQSFGFCFSKQFLKSNARAPLECCGLGTTSEDGYQCFSDLEENQRTRVCVQPGAASQQEYCTKATGCNSQKNLVNTTDCFFPVLPDGQQLHNVSVFNARKSYAHRHVIFQGTPETLRTSVMLSNYLPRGNFLLQNFPSLYELTVELDLPRKLDRLFQYTFSVSLCLAILNMAPVFFLDGEASAILFVRIFRPRMADWMQQKLKTGMLIGGTVLLAGNIVLSLAVLRL</sequence>
<dbReference type="Pfam" id="PF02163">
    <property type="entry name" value="Peptidase_M50"/>
    <property type="match status" value="1"/>
</dbReference>
<proteinExistence type="inferred from homology"/>
<keyword evidence="3 7" id="KW-0812">Transmembrane</keyword>
<dbReference type="Gene3D" id="2.30.42.10">
    <property type="match status" value="1"/>
</dbReference>
<evidence type="ECO:0000256" key="2">
    <source>
        <dbReference type="ARBA" id="ARBA00009989"/>
    </source>
</evidence>
<feature type="transmembrane region" description="Helical" evidence="7">
    <location>
        <begin position="69"/>
        <end position="102"/>
    </location>
</feature>
<dbReference type="GO" id="GO:0012505">
    <property type="term" value="C:endomembrane system"/>
    <property type="evidence" value="ECO:0007669"/>
    <property type="project" value="UniProtKB-SubCell"/>
</dbReference>
<comment type="subcellular location">
    <subcellularLocation>
        <location evidence="1">Endomembrane system</location>
        <topology evidence="1">Multi-pass membrane protein</topology>
    </subcellularLocation>
</comment>
<dbReference type="EMBL" id="HBEK01014851">
    <property type="protein sequence ID" value="CAD8398065.1"/>
    <property type="molecule type" value="Transcribed_RNA"/>
</dbReference>
<evidence type="ECO:0000256" key="5">
    <source>
        <dbReference type="ARBA" id="ARBA00023136"/>
    </source>
</evidence>
<evidence type="ECO:0000256" key="1">
    <source>
        <dbReference type="ARBA" id="ARBA00004127"/>
    </source>
</evidence>
<dbReference type="GO" id="GO:0016020">
    <property type="term" value="C:membrane"/>
    <property type="evidence" value="ECO:0007669"/>
    <property type="project" value="InterPro"/>
</dbReference>
<dbReference type="PANTHER" id="PTHR13325:SF3">
    <property type="entry name" value="MEMBRANE-BOUND TRANSCRIPTION FACTOR SITE-2 PROTEASE"/>
    <property type="match status" value="1"/>
</dbReference>
<dbReference type="SUPFAM" id="SSF50156">
    <property type="entry name" value="PDZ domain-like"/>
    <property type="match status" value="1"/>
</dbReference>
<name>A0A6T6N5R6_9RHOD</name>
<dbReference type="GO" id="GO:0005737">
    <property type="term" value="C:cytoplasm"/>
    <property type="evidence" value="ECO:0007669"/>
    <property type="project" value="TreeGrafter"/>
</dbReference>
<evidence type="ECO:0000256" key="4">
    <source>
        <dbReference type="ARBA" id="ARBA00022989"/>
    </source>
</evidence>
<feature type="transmembrane region" description="Helical" evidence="7">
    <location>
        <begin position="277"/>
        <end position="301"/>
    </location>
</feature>
<keyword evidence="4 7" id="KW-1133">Transmembrane helix</keyword>
<feature type="transmembrane region" description="Helical" evidence="7">
    <location>
        <begin position="509"/>
        <end position="530"/>
    </location>
</feature>
<dbReference type="AlphaFoldDB" id="A0A6T6N5R6"/>
<dbReference type="InterPro" id="IPR001193">
    <property type="entry name" value="MBTPS2"/>
</dbReference>
<dbReference type="InterPro" id="IPR036034">
    <property type="entry name" value="PDZ_sf"/>
</dbReference>
<evidence type="ECO:0000256" key="6">
    <source>
        <dbReference type="ARBA" id="ARBA00032658"/>
    </source>
</evidence>
<dbReference type="InterPro" id="IPR008915">
    <property type="entry name" value="Peptidase_M50"/>
</dbReference>
<comment type="similarity">
    <text evidence="2">Belongs to the peptidase M50A family.</text>
</comment>
<dbReference type="EMBL" id="HBEK01014850">
    <property type="protein sequence ID" value="CAD8398064.1"/>
    <property type="molecule type" value="Transcribed_RNA"/>
</dbReference>
<feature type="domain" description="Peptidase M50" evidence="9">
    <location>
        <begin position="212"/>
        <end position="545"/>
    </location>
</feature>
<evidence type="ECO:0000256" key="8">
    <source>
        <dbReference type="SAM" id="SignalP"/>
    </source>
</evidence>
<reference evidence="11" key="1">
    <citation type="submission" date="2021-01" db="EMBL/GenBank/DDBJ databases">
        <authorList>
            <person name="Corre E."/>
            <person name="Pelletier E."/>
            <person name="Niang G."/>
            <person name="Scheremetjew M."/>
            <person name="Finn R."/>
            <person name="Kale V."/>
            <person name="Holt S."/>
            <person name="Cochrane G."/>
            <person name="Meng A."/>
            <person name="Brown T."/>
            <person name="Cohen L."/>
        </authorList>
    </citation>
    <scope>NUCLEOTIDE SEQUENCE</scope>
    <source>
        <strain evidence="11">UTEX LB 2760</strain>
    </source>
</reference>
<accession>A0A6T6N5R6</accession>
<dbReference type="PANTHER" id="PTHR13325">
    <property type="entry name" value="PROTEASE M50 MEMBRANE-BOUND TRANSCRIPTION FACTOR SITE 2 PROTEASE"/>
    <property type="match status" value="1"/>
</dbReference>
<evidence type="ECO:0000256" key="7">
    <source>
        <dbReference type="SAM" id="Phobius"/>
    </source>
</evidence>
<evidence type="ECO:0000313" key="10">
    <source>
        <dbReference type="EMBL" id="CAD8398064.1"/>
    </source>
</evidence>
<dbReference type="PRINTS" id="PR01000">
    <property type="entry name" value="SREBPS2PTASE"/>
</dbReference>
<feature type="chain" id="PRO_5035584866" description="Endopeptidase S2P" evidence="8">
    <location>
        <begin position="17"/>
        <end position="581"/>
    </location>
</feature>
<organism evidence="11">
    <name type="scientific">Rhodosorus marinus</name>
    <dbReference type="NCBI Taxonomy" id="101924"/>
    <lineage>
        <taxon>Eukaryota</taxon>
        <taxon>Rhodophyta</taxon>
        <taxon>Stylonematophyceae</taxon>
        <taxon>Stylonematales</taxon>
        <taxon>Stylonemataceae</taxon>
        <taxon>Rhodosorus</taxon>
    </lineage>
</organism>
<dbReference type="GO" id="GO:0031293">
    <property type="term" value="P:membrane protein intracellular domain proteolysis"/>
    <property type="evidence" value="ECO:0007669"/>
    <property type="project" value="TreeGrafter"/>
</dbReference>
<feature type="signal peptide" evidence="8">
    <location>
        <begin position="1"/>
        <end position="16"/>
    </location>
</feature>
<evidence type="ECO:0000259" key="9">
    <source>
        <dbReference type="Pfam" id="PF02163"/>
    </source>
</evidence>
<protein>
    <recommendedName>
        <fullName evidence="6">Endopeptidase S2P</fullName>
    </recommendedName>
</protein>
<dbReference type="GO" id="GO:1905897">
    <property type="term" value="P:regulation of response to endoplasmic reticulum stress"/>
    <property type="evidence" value="ECO:0007669"/>
    <property type="project" value="TreeGrafter"/>
</dbReference>
<evidence type="ECO:0000256" key="3">
    <source>
        <dbReference type="ARBA" id="ARBA00022692"/>
    </source>
</evidence>